<reference evidence="6 7" key="1">
    <citation type="submission" date="2024-02" db="EMBL/GenBank/DDBJ databases">
        <authorList>
            <person name="Chen Y."/>
            <person name="Shah S."/>
            <person name="Dougan E. K."/>
            <person name="Thang M."/>
            <person name="Chan C."/>
        </authorList>
    </citation>
    <scope>NUCLEOTIDE SEQUENCE [LARGE SCALE GENOMIC DNA]</scope>
</reference>
<gene>
    <name evidence="6" type="ORF">SCF082_LOCUS19703</name>
</gene>
<evidence type="ECO:0000313" key="6">
    <source>
        <dbReference type="EMBL" id="CAK9031593.1"/>
    </source>
</evidence>
<accession>A0ABP0KZA6</accession>
<keyword evidence="2" id="KW-0378">Hydrolase</keyword>
<keyword evidence="4" id="KW-0732">Signal</keyword>
<protein>
    <submittedName>
        <fullName evidence="6">N-acetylgalactosamine-6-sulfatase (Chondroitinsulfatase) (Chondroitinase) (Galactose-6-sulfate sulfatase) (GalN6S) (N-acetylgalactosamine-6-sulfate sulfatase) (GalNAc6S sulfatase)</fullName>
    </submittedName>
</protein>
<feature type="signal peptide" evidence="4">
    <location>
        <begin position="1"/>
        <end position="24"/>
    </location>
</feature>
<evidence type="ECO:0000256" key="3">
    <source>
        <dbReference type="SAM" id="MobiDB-lite"/>
    </source>
</evidence>
<dbReference type="InterPro" id="IPR017850">
    <property type="entry name" value="Alkaline_phosphatase_core_sf"/>
</dbReference>
<dbReference type="InterPro" id="IPR000917">
    <property type="entry name" value="Sulfatase_N"/>
</dbReference>
<name>A0ABP0KZA6_9DINO</name>
<sequence length="465" mass="51666">MLRRLRPANLFLGILFVLSCVVETAFPLRTACGADGPRRPDIVLIVADNLGYGDLSCYGCPDIQTPNIDRIAAEGVRLTNFYSNGPECSPTRTALLTGRYQQRIPGLECALGTGNVGRYDDAIALAEQHQLGLPPSESVLIPAMNDAGYKTVGLGKWHLGYEPHLLPPHHGFDYFLASLGGTIDYFYHNEPTGEPVLYENHKRVRRDKYFTDLITEGAVEFLEEQPADEPIFLYLPYTAPSAPFQHPDHKPDRPKVSNKWDSKDWQKGDRATLRAIMERLDEGVGQILETLETTGRADEALVIFCSDNGAYPIAASNAPFRGHASELLEGGIHVACMARWPGKLPEGAVDDRLALSFDLTASILAAAGATPRADRPLDGIDILGQISRDEPAEPRQLFWRSRRADRTWKAVRDGDMKYIWFEDGDARSEYLFDVTNDVSESNNLLEAKPTEAKRLKKALAAWEKE</sequence>
<organism evidence="6 7">
    <name type="scientific">Durusdinium trenchii</name>
    <dbReference type="NCBI Taxonomy" id="1381693"/>
    <lineage>
        <taxon>Eukaryota</taxon>
        <taxon>Sar</taxon>
        <taxon>Alveolata</taxon>
        <taxon>Dinophyceae</taxon>
        <taxon>Suessiales</taxon>
        <taxon>Symbiodiniaceae</taxon>
        <taxon>Durusdinium</taxon>
    </lineage>
</organism>
<dbReference type="Gene3D" id="3.30.1120.10">
    <property type="match status" value="1"/>
</dbReference>
<dbReference type="EMBL" id="CAXAMM010013534">
    <property type="protein sequence ID" value="CAK9031593.1"/>
    <property type="molecule type" value="Genomic_DNA"/>
</dbReference>
<feature type="region of interest" description="Disordered" evidence="3">
    <location>
        <begin position="243"/>
        <end position="263"/>
    </location>
</feature>
<evidence type="ECO:0000259" key="5">
    <source>
        <dbReference type="Pfam" id="PF00884"/>
    </source>
</evidence>
<dbReference type="PANTHER" id="PTHR42693:SF53">
    <property type="entry name" value="ENDO-4-O-SULFATASE"/>
    <property type="match status" value="1"/>
</dbReference>
<evidence type="ECO:0000313" key="7">
    <source>
        <dbReference type="Proteomes" id="UP001642464"/>
    </source>
</evidence>
<evidence type="ECO:0000256" key="2">
    <source>
        <dbReference type="ARBA" id="ARBA00022801"/>
    </source>
</evidence>
<feature type="chain" id="PRO_5045713195" evidence="4">
    <location>
        <begin position="25"/>
        <end position="465"/>
    </location>
</feature>
<comment type="caution">
    <text evidence="6">The sequence shown here is derived from an EMBL/GenBank/DDBJ whole genome shotgun (WGS) entry which is preliminary data.</text>
</comment>
<feature type="compositionally biased region" description="Basic and acidic residues" evidence="3">
    <location>
        <begin position="246"/>
        <end position="263"/>
    </location>
</feature>
<dbReference type="PROSITE" id="PS51257">
    <property type="entry name" value="PROKAR_LIPOPROTEIN"/>
    <property type="match status" value="1"/>
</dbReference>
<dbReference type="Gene3D" id="3.40.720.10">
    <property type="entry name" value="Alkaline Phosphatase, subunit A"/>
    <property type="match status" value="1"/>
</dbReference>
<proteinExistence type="inferred from homology"/>
<dbReference type="Proteomes" id="UP001642464">
    <property type="component" value="Unassembled WGS sequence"/>
</dbReference>
<comment type="similarity">
    <text evidence="1">Belongs to the sulfatase family.</text>
</comment>
<evidence type="ECO:0000256" key="1">
    <source>
        <dbReference type="ARBA" id="ARBA00008779"/>
    </source>
</evidence>
<dbReference type="Pfam" id="PF00884">
    <property type="entry name" value="Sulfatase"/>
    <property type="match status" value="1"/>
</dbReference>
<feature type="non-terminal residue" evidence="6">
    <location>
        <position position="465"/>
    </location>
</feature>
<dbReference type="PANTHER" id="PTHR42693">
    <property type="entry name" value="ARYLSULFATASE FAMILY MEMBER"/>
    <property type="match status" value="1"/>
</dbReference>
<keyword evidence="7" id="KW-1185">Reference proteome</keyword>
<evidence type="ECO:0000256" key="4">
    <source>
        <dbReference type="SAM" id="SignalP"/>
    </source>
</evidence>
<feature type="domain" description="Sulfatase N-terminal" evidence="5">
    <location>
        <begin position="40"/>
        <end position="369"/>
    </location>
</feature>
<dbReference type="InterPro" id="IPR050738">
    <property type="entry name" value="Sulfatase"/>
</dbReference>
<dbReference type="SUPFAM" id="SSF53649">
    <property type="entry name" value="Alkaline phosphatase-like"/>
    <property type="match status" value="1"/>
</dbReference>